<sequence length="294" mass="32170">MASSTYSSTSTCHRESRQPPTRLGVLGVGELAESLLVALARGCQREGRSRHDLEFHLSPRNDVRSHRLGWRFGAIRHVSNVAVCESSLCMLVGVRPQQLEALASELRESHALSKDHHLMVLAAGVPLQQLQRWFAPARVVRVMTGLAVCEGQSALTLYPEDPLTRDLLGPAVRQIIAFDDEAAFEASMLAVCVNAWQMAQQQALLDWFQTVPGMSGPQARLLLMAQLRDALALMEAHPDTPPGELASRIGTPGTWTARGLEQLGGKEGAHRQWQHVLEQLRAEIEQGSASPGSE</sequence>
<feature type="compositionally biased region" description="Polar residues" evidence="2">
    <location>
        <begin position="1"/>
        <end position="11"/>
    </location>
</feature>
<dbReference type="InterPro" id="IPR036291">
    <property type="entry name" value="NAD(P)-bd_dom_sf"/>
</dbReference>
<feature type="region of interest" description="Disordered" evidence="2">
    <location>
        <begin position="1"/>
        <end position="20"/>
    </location>
</feature>
<dbReference type="AlphaFoldDB" id="A0AAP4WYS1"/>
<evidence type="ECO:0000313" key="4">
    <source>
        <dbReference type="Proteomes" id="UP001170481"/>
    </source>
</evidence>
<dbReference type="GO" id="GO:0055129">
    <property type="term" value="P:L-proline biosynthetic process"/>
    <property type="evidence" value="ECO:0007669"/>
    <property type="project" value="TreeGrafter"/>
</dbReference>
<evidence type="ECO:0000256" key="2">
    <source>
        <dbReference type="SAM" id="MobiDB-lite"/>
    </source>
</evidence>
<dbReference type="RefSeq" id="WP_303568823.1">
    <property type="nucleotide sequence ID" value="NZ_JAUORK010000011.1"/>
</dbReference>
<name>A0AAP4WYS1_9GAMM</name>
<evidence type="ECO:0000256" key="1">
    <source>
        <dbReference type="ARBA" id="ARBA00023002"/>
    </source>
</evidence>
<organism evidence="3 4">
    <name type="scientific">Cobetia amphilecti</name>
    <dbReference type="NCBI Taxonomy" id="1055104"/>
    <lineage>
        <taxon>Bacteria</taxon>
        <taxon>Pseudomonadati</taxon>
        <taxon>Pseudomonadota</taxon>
        <taxon>Gammaproteobacteria</taxon>
        <taxon>Oceanospirillales</taxon>
        <taxon>Halomonadaceae</taxon>
        <taxon>Cobetia</taxon>
    </lineage>
</organism>
<keyword evidence="1" id="KW-0560">Oxidoreductase</keyword>
<evidence type="ECO:0000313" key="3">
    <source>
        <dbReference type="EMBL" id="MDO6672459.1"/>
    </source>
</evidence>
<reference evidence="3" key="1">
    <citation type="submission" date="2023-07" db="EMBL/GenBank/DDBJ databases">
        <title>Genome content predicts the carbon catabolic preferences of heterotrophic bacteria.</title>
        <authorList>
            <person name="Gralka M."/>
        </authorList>
    </citation>
    <scope>NUCLEOTIDE SEQUENCE</scope>
    <source>
        <strain evidence="3">C2R13</strain>
    </source>
</reference>
<comment type="caution">
    <text evidence="3">The sequence shown here is derived from an EMBL/GenBank/DDBJ whole genome shotgun (WGS) entry which is preliminary data.</text>
</comment>
<gene>
    <name evidence="3" type="ORF">Q4535_10045</name>
</gene>
<protein>
    <recommendedName>
        <fullName evidence="5">Pyrroline-5-carboxylate reductase</fullName>
    </recommendedName>
</protein>
<dbReference type="SUPFAM" id="SSF51735">
    <property type="entry name" value="NAD(P)-binding Rossmann-fold domains"/>
    <property type="match status" value="1"/>
</dbReference>
<proteinExistence type="predicted"/>
<dbReference type="PANTHER" id="PTHR11645">
    <property type="entry name" value="PYRROLINE-5-CARBOXYLATE REDUCTASE"/>
    <property type="match status" value="1"/>
</dbReference>
<dbReference type="EMBL" id="JAUORK010000011">
    <property type="protein sequence ID" value="MDO6672459.1"/>
    <property type="molecule type" value="Genomic_DNA"/>
</dbReference>
<evidence type="ECO:0008006" key="5">
    <source>
        <dbReference type="Google" id="ProtNLM"/>
    </source>
</evidence>
<dbReference type="PANTHER" id="PTHR11645:SF0">
    <property type="entry name" value="PYRROLINE-5-CARBOXYLATE REDUCTASE 3"/>
    <property type="match status" value="1"/>
</dbReference>
<accession>A0AAP4WYS1</accession>
<dbReference type="Proteomes" id="UP001170481">
    <property type="component" value="Unassembled WGS sequence"/>
</dbReference>
<dbReference type="GO" id="GO:0004735">
    <property type="term" value="F:pyrroline-5-carboxylate reductase activity"/>
    <property type="evidence" value="ECO:0007669"/>
    <property type="project" value="TreeGrafter"/>
</dbReference>
<dbReference type="Gene3D" id="3.40.50.720">
    <property type="entry name" value="NAD(P)-binding Rossmann-like Domain"/>
    <property type="match status" value="1"/>
</dbReference>